<comment type="subcellular location">
    <subcellularLocation>
        <location evidence="1">Nucleus</location>
    </subcellularLocation>
</comment>
<dbReference type="PANTHER" id="PTHR16770">
    <property type="entry name" value="PROTEIN RIPPLY-LIKE"/>
    <property type="match status" value="1"/>
</dbReference>
<feature type="region of interest" description="Disordered" evidence="8">
    <location>
        <begin position="1"/>
        <end position="45"/>
    </location>
</feature>
<dbReference type="PANTHER" id="PTHR16770:SF4">
    <property type="entry name" value="PROTEIN RIPPLY3"/>
    <property type="match status" value="1"/>
</dbReference>
<dbReference type="GO" id="GO:0000122">
    <property type="term" value="P:negative regulation of transcription by RNA polymerase II"/>
    <property type="evidence" value="ECO:0007669"/>
    <property type="project" value="TreeGrafter"/>
</dbReference>
<evidence type="ECO:0000256" key="6">
    <source>
        <dbReference type="ARBA" id="ARBA00023242"/>
    </source>
</evidence>
<feature type="compositionally biased region" description="Gly residues" evidence="8">
    <location>
        <begin position="148"/>
        <end position="159"/>
    </location>
</feature>
<evidence type="ECO:0000256" key="4">
    <source>
        <dbReference type="ARBA" id="ARBA00023015"/>
    </source>
</evidence>
<dbReference type="Pfam" id="PF14998">
    <property type="entry name" value="Ripply"/>
    <property type="match status" value="1"/>
</dbReference>
<name>A0A8C0DRG6_BALMU</name>
<reference evidence="9" key="1">
    <citation type="submission" date="2023-09" db="UniProtKB">
        <authorList>
            <consortium name="Ensembl"/>
        </authorList>
    </citation>
    <scope>IDENTIFICATION</scope>
</reference>
<accession>A0A8C0DRG6</accession>
<keyword evidence="6" id="KW-0539">Nucleus</keyword>
<feature type="compositionally biased region" description="Acidic residues" evidence="8">
    <location>
        <begin position="110"/>
        <end position="121"/>
    </location>
</feature>
<dbReference type="GeneTree" id="ENSGT00730000111429"/>
<dbReference type="GO" id="GO:0009880">
    <property type="term" value="P:embryonic pattern specification"/>
    <property type="evidence" value="ECO:0007669"/>
    <property type="project" value="TreeGrafter"/>
</dbReference>
<keyword evidence="3" id="KW-0217">Developmental protein</keyword>
<evidence type="ECO:0000256" key="5">
    <source>
        <dbReference type="ARBA" id="ARBA00023163"/>
    </source>
</evidence>
<evidence type="ECO:0000256" key="7">
    <source>
        <dbReference type="ARBA" id="ARBA00040827"/>
    </source>
</evidence>
<sequence length="176" mass="19212">MRPEMAARAREAQRLVCHCPGDGPQGPPPPRGPKSQTSWRPTPWILSPPELEARLKMRPTNLWIEGGAFGFQHPVRLYLPLSKRQEYLSREKVLASLPAQATIHLYSDGSDSDEEQEEETQPSDLQCQEAEDSLGGKGRDRLTNPGRQPGGRGGLGGKGLLPNPESPEDAGCPSSQ</sequence>
<comment type="similarity">
    <text evidence="2">Belongs to the ripply family.</text>
</comment>
<organism evidence="9">
    <name type="scientific">Balaenoptera musculus</name>
    <name type="common">Blue whale</name>
    <dbReference type="NCBI Taxonomy" id="9771"/>
    <lineage>
        <taxon>Eukaryota</taxon>
        <taxon>Metazoa</taxon>
        <taxon>Chordata</taxon>
        <taxon>Craniata</taxon>
        <taxon>Vertebrata</taxon>
        <taxon>Euteleostomi</taxon>
        <taxon>Mammalia</taxon>
        <taxon>Eutheria</taxon>
        <taxon>Laurasiatheria</taxon>
        <taxon>Artiodactyla</taxon>
        <taxon>Whippomorpha</taxon>
        <taxon>Cetacea</taxon>
        <taxon>Mysticeti</taxon>
        <taxon>Balaenopteridae</taxon>
        <taxon>Balaenoptera</taxon>
    </lineage>
</organism>
<dbReference type="GO" id="GO:0005634">
    <property type="term" value="C:nucleus"/>
    <property type="evidence" value="ECO:0007669"/>
    <property type="project" value="UniProtKB-SubCell"/>
</dbReference>
<evidence type="ECO:0000256" key="3">
    <source>
        <dbReference type="ARBA" id="ARBA00022473"/>
    </source>
</evidence>
<dbReference type="AlphaFoldDB" id="A0A8C0DRG6"/>
<evidence type="ECO:0000256" key="2">
    <source>
        <dbReference type="ARBA" id="ARBA00006944"/>
    </source>
</evidence>
<evidence type="ECO:0000313" key="9">
    <source>
        <dbReference type="Ensembl" id="ENSBMSP00010024554.1"/>
    </source>
</evidence>
<dbReference type="InterPro" id="IPR028127">
    <property type="entry name" value="Ripply_fam"/>
</dbReference>
<feature type="compositionally biased region" description="Basic and acidic residues" evidence="8">
    <location>
        <begin position="1"/>
        <end position="13"/>
    </location>
</feature>
<feature type="region of interest" description="Disordered" evidence="8">
    <location>
        <begin position="108"/>
        <end position="176"/>
    </location>
</feature>
<evidence type="ECO:0000256" key="8">
    <source>
        <dbReference type="SAM" id="MobiDB-lite"/>
    </source>
</evidence>
<protein>
    <recommendedName>
        <fullName evidence="7">Protein ripply3</fullName>
    </recommendedName>
</protein>
<proteinExistence type="inferred from homology"/>
<dbReference type="Ensembl" id="ENSBMST00010027044.1">
    <property type="protein sequence ID" value="ENSBMSP00010024554.1"/>
    <property type="gene ID" value="ENSBMSG00010017857.1"/>
</dbReference>
<keyword evidence="5" id="KW-0804">Transcription</keyword>
<keyword evidence="4" id="KW-0805">Transcription regulation</keyword>
<evidence type="ECO:0000256" key="1">
    <source>
        <dbReference type="ARBA" id="ARBA00004123"/>
    </source>
</evidence>